<keyword evidence="8 9" id="KW-0457">Lysine biosynthesis</keyword>
<dbReference type="EC" id="1.17.1.8" evidence="9 10"/>
<dbReference type="Gene3D" id="3.30.360.10">
    <property type="entry name" value="Dihydrodipicolinate Reductase, domain 2"/>
    <property type="match status" value="1"/>
</dbReference>
<evidence type="ECO:0000256" key="5">
    <source>
        <dbReference type="ARBA" id="ARBA00022915"/>
    </source>
</evidence>
<dbReference type="PANTHER" id="PTHR20836">
    <property type="entry name" value="DIHYDRODIPICOLINATE REDUCTASE"/>
    <property type="match status" value="1"/>
</dbReference>
<proteinExistence type="inferred from homology"/>
<dbReference type="CDD" id="cd02274">
    <property type="entry name" value="DHDPR_N"/>
    <property type="match status" value="1"/>
</dbReference>
<accession>A0AAE3IER4</accession>
<evidence type="ECO:0000256" key="3">
    <source>
        <dbReference type="ARBA" id="ARBA00022605"/>
    </source>
</evidence>
<evidence type="ECO:0000313" key="14">
    <source>
        <dbReference type="Proteomes" id="UP001208131"/>
    </source>
</evidence>
<dbReference type="FunFam" id="3.30.360.10:FF:000009">
    <property type="entry name" value="4-hydroxy-tetrahydrodipicolinate reductase"/>
    <property type="match status" value="1"/>
</dbReference>
<dbReference type="EMBL" id="JAOQJZ010000001">
    <property type="protein sequence ID" value="MCU6704720.1"/>
    <property type="molecule type" value="Genomic_DNA"/>
</dbReference>
<evidence type="ECO:0000256" key="8">
    <source>
        <dbReference type="ARBA" id="ARBA00023154"/>
    </source>
</evidence>
<evidence type="ECO:0000256" key="1">
    <source>
        <dbReference type="ARBA" id="ARBA00006642"/>
    </source>
</evidence>
<reference evidence="13 14" key="1">
    <citation type="journal article" date="2021" name="ISME Commun">
        <title>Automated analysis of genomic sequences facilitates high-throughput and comprehensive description of bacteria.</title>
        <authorList>
            <person name="Hitch T.C.A."/>
        </authorList>
    </citation>
    <scope>NUCLEOTIDE SEQUENCE [LARGE SCALE GENOMIC DNA]</scope>
    <source>
        <strain evidence="13 14">Sanger_31</strain>
    </source>
</reference>
<feature type="active site" description="Proton donor" evidence="9">
    <location>
        <position position="146"/>
    </location>
</feature>
<dbReference type="InterPro" id="IPR022664">
    <property type="entry name" value="DapB_N_CS"/>
</dbReference>
<dbReference type="GO" id="GO:0009089">
    <property type="term" value="P:lysine biosynthetic process via diaminopimelate"/>
    <property type="evidence" value="ECO:0007669"/>
    <property type="project" value="UniProtKB-UniRule"/>
</dbReference>
<evidence type="ECO:0000256" key="4">
    <source>
        <dbReference type="ARBA" id="ARBA00022857"/>
    </source>
</evidence>
<evidence type="ECO:0000259" key="11">
    <source>
        <dbReference type="Pfam" id="PF01113"/>
    </source>
</evidence>
<dbReference type="InterPro" id="IPR022663">
    <property type="entry name" value="DapB_C"/>
</dbReference>
<dbReference type="GO" id="GO:0050661">
    <property type="term" value="F:NADP binding"/>
    <property type="evidence" value="ECO:0007669"/>
    <property type="project" value="UniProtKB-UniRule"/>
</dbReference>
<dbReference type="AlphaFoldDB" id="A0AAE3IER4"/>
<keyword evidence="4 9" id="KW-0521">NADP</keyword>
<evidence type="ECO:0000256" key="10">
    <source>
        <dbReference type="NCBIfam" id="TIGR00036"/>
    </source>
</evidence>
<comment type="catalytic activity">
    <reaction evidence="9">
        <text>(S)-2,3,4,5-tetrahydrodipicolinate + NAD(+) + H2O = (2S,4S)-4-hydroxy-2,3,4,5-tetrahydrodipicolinate + NADH + H(+)</text>
        <dbReference type="Rhea" id="RHEA:35323"/>
        <dbReference type="ChEBI" id="CHEBI:15377"/>
        <dbReference type="ChEBI" id="CHEBI:15378"/>
        <dbReference type="ChEBI" id="CHEBI:16845"/>
        <dbReference type="ChEBI" id="CHEBI:57540"/>
        <dbReference type="ChEBI" id="CHEBI:57945"/>
        <dbReference type="ChEBI" id="CHEBI:67139"/>
        <dbReference type="EC" id="1.17.1.8"/>
    </reaction>
</comment>
<evidence type="ECO:0000256" key="9">
    <source>
        <dbReference type="HAMAP-Rule" id="MF_00102"/>
    </source>
</evidence>
<dbReference type="Gene3D" id="3.40.50.720">
    <property type="entry name" value="NAD(P)-binding Rossmann-like Domain"/>
    <property type="match status" value="1"/>
</dbReference>
<dbReference type="GO" id="GO:0019877">
    <property type="term" value="P:diaminopimelate biosynthetic process"/>
    <property type="evidence" value="ECO:0007669"/>
    <property type="project" value="UniProtKB-UniRule"/>
</dbReference>
<sequence>MTKIAICGACGKMGRFIYDVISERDDCTVSAGIDKFGEAYADFPVVKEPADLPEKPDVIIDFSHPSALDGLLSYCLSNGTALVIATTGYTEEDTAKIHKASEQIPVFFTFNMTLGINLLANLAKTAAKVLGVQYDIEIIEKHHNQKIDAPSGTAIMLADAINEELDNKYHYVYDRHSVRAKREKTEIGMHSVRGGTIVGEHEIIFAGRDEVISLKHEAHSKQVFAVGAVNAGVFLCGKPAGLYAMSDLLASL</sequence>
<dbReference type="HAMAP" id="MF_00102">
    <property type="entry name" value="DapB"/>
    <property type="match status" value="1"/>
</dbReference>
<keyword evidence="2 9" id="KW-0963">Cytoplasm</keyword>
<comment type="caution">
    <text evidence="9">Was originally thought to be a dihydrodipicolinate reductase (DHDPR), catalyzing the conversion of dihydrodipicolinate to tetrahydrodipicolinate. However, it was shown in E.coli that the substrate of the enzymatic reaction is not dihydrodipicolinate (DHDP) but in fact (2S,4S)-4-hydroxy-2,3,4,5-tetrahydrodipicolinic acid (HTPA), the product released by the DapA-catalyzed reaction.</text>
</comment>
<protein>
    <recommendedName>
        <fullName evidence="9 10">4-hydroxy-tetrahydrodipicolinate reductase</fullName>
        <shortName evidence="9">HTPA reductase</shortName>
        <ecNumber evidence="9 10">1.17.1.8</ecNumber>
    </recommendedName>
</protein>
<comment type="catalytic activity">
    <reaction evidence="9">
        <text>(S)-2,3,4,5-tetrahydrodipicolinate + NADP(+) + H2O = (2S,4S)-4-hydroxy-2,3,4,5-tetrahydrodipicolinate + NADPH + H(+)</text>
        <dbReference type="Rhea" id="RHEA:35331"/>
        <dbReference type="ChEBI" id="CHEBI:15377"/>
        <dbReference type="ChEBI" id="CHEBI:15378"/>
        <dbReference type="ChEBI" id="CHEBI:16845"/>
        <dbReference type="ChEBI" id="CHEBI:57783"/>
        <dbReference type="ChEBI" id="CHEBI:58349"/>
        <dbReference type="ChEBI" id="CHEBI:67139"/>
        <dbReference type="EC" id="1.17.1.8"/>
    </reaction>
</comment>
<evidence type="ECO:0000256" key="7">
    <source>
        <dbReference type="ARBA" id="ARBA00023027"/>
    </source>
</evidence>
<dbReference type="SUPFAM" id="SSF55347">
    <property type="entry name" value="Glyceraldehyde-3-phosphate dehydrogenase-like, C-terminal domain"/>
    <property type="match status" value="1"/>
</dbReference>
<comment type="similarity">
    <text evidence="1 9">Belongs to the DapB family.</text>
</comment>
<keyword evidence="6 9" id="KW-0560">Oxidoreductase</keyword>
<gene>
    <name evidence="9 13" type="primary">dapB</name>
    <name evidence="13" type="ORF">OCV57_02100</name>
</gene>
<feature type="domain" description="Dihydrodipicolinate reductase C-terminal" evidence="12">
    <location>
        <begin position="115"/>
        <end position="249"/>
    </location>
</feature>
<dbReference type="PANTHER" id="PTHR20836:SF7">
    <property type="entry name" value="4-HYDROXY-TETRAHYDRODIPICOLINATE REDUCTASE"/>
    <property type="match status" value="1"/>
</dbReference>
<comment type="caution">
    <text evidence="13">The sequence shown here is derived from an EMBL/GenBank/DDBJ whole genome shotgun (WGS) entry which is preliminary data.</text>
</comment>
<comment type="function">
    <text evidence="9">Catalyzes the conversion of 4-hydroxy-tetrahydrodipicolinate (HTPA) to tetrahydrodipicolinate.</text>
</comment>
<dbReference type="InterPro" id="IPR000846">
    <property type="entry name" value="DapB_N"/>
</dbReference>
<feature type="active site" description="Proton donor/acceptor" evidence="9">
    <location>
        <position position="142"/>
    </location>
</feature>
<dbReference type="NCBIfam" id="TIGR00036">
    <property type="entry name" value="dapB"/>
    <property type="match status" value="1"/>
</dbReference>
<dbReference type="GO" id="GO:0008839">
    <property type="term" value="F:4-hydroxy-tetrahydrodipicolinate reductase"/>
    <property type="evidence" value="ECO:0007669"/>
    <property type="project" value="UniProtKB-UniRule"/>
</dbReference>
<dbReference type="Proteomes" id="UP001208131">
    <property type="component" value="Unassembled WGS sequence"/>
</dbReference>
<evidence type="ECO:0000256" key="6">
    <source>
        <dbReference type="ARBA" id="ARBA00023002"/>
    </source>
</evidence>
<dbReference type="SUPFAM" id="SSF51735">
    <property type="entry name" value="NAD(P)-binding Rossmann-fold domains"/>
    <property type="match status" value="1"/>
</dbReference>
<comment type="pathway">
    <text evidence="9">Amino-acid biosynthesis; L-lysine biosynthesis via DAP pathway; (S)-tetrahydrodipicolinate from L-aspartate: step 4/4.</text>
</comment>
<name>A0AAE3IER4_9FIRM</name>
<dbReference type="PIRSF" id="PIRSF000161">
    <property type="entry name" value="DHPR"/>
    <property type="match status" value="1"/>
</dbReference>
<dbReference type="GO" id="GO:0051287">
    <property type="term" value="F:NAD binding"/>
    <property type="evidence" value="ECO:0007669"/>
    <property type="project" value="UniProtKB-UniRule"/>
</dbReference>
<feature type="binding site" evidence="9">
    <location>
        <position position="35"/>
    </location>
    <ligand>
        <name>NADP(+)</name>
        <dbReference type="ChEBI" id="CHEBI:58349"/>
    </ligand>
</feature>
<dbReference type="Pfam" id="PF05173">
    <property type="entry name" value="DapB_C"/>
    <property type="match status" value="1"/>
</dbReference>
<comment type="subunit">
    <text evidence="9">Homotetramer.</text>
</comment>
<keyword evidence="7 9" id="KW-0520">NAD</keyword>
<keyword evidence="3 9" id="KW-0028">Amino-acid biosynthesis</keyword>
<dbReference type="InterPro" id="IPR036291">
    <property type="entry name" value="NAD(P)-bd_dom_sf"/>
</dbReference>
<feature type="binding site" evidence="9">
    <location>
        <position position="143"/>
    </location>
    <ligand>
        <name>(S)-2,3,4,5-tetrahydrodipicolinate</name>
        <dbReference type="ChEBI" id="CHEBI:16845"/>
    </ligand>
</feature>
<comment type="subcellular location">
    <subcellularLocation>
        <location evidence="9">Cytoplasm</location>
    </subcellularLocation>
</comment>
<feature type="binding site" evidence="9">
    <location>
        <position position="34"/>
    </location>
    <ligand>
        <name>NAD(+)</name>
        <dbReference type="ChEBI" id="CHEBI:57540"/>
    </ligand>
</feature>
<evidence type="ECO:0000256" key="2">
    <source>
        <dbReference type="ARBA" id="ARBA00022490"/>
    </source>
</evidence>
<keyword evidence="14" id="KW-1185">Reference proteome</keyword>
<dbReference type="GO" id="GO:0005829">
    <property type="term" value="C:cytosol"/>
    <property type="evidence" value="ECO:0007669"/>
    <property type="project" value="TreeGrafter"/>
</dbReference>
<dbReference type="PROSITE" id="PS01298">
    <property type="entry name" value="DAPB"/>
    <property type="match status" value="1"/>
</dbReference>
<keyword evidence="5 9" id="KW-0220">Diaminopimelate biosynthesis</keyword>
<dbReference type="GO" id="GO:0016726">
    <property type="term" value="F:oxidoreductase activity, acting on CH or CH2 groups, NAD or NADP as acceptor"/>
    <property type="evidence" value="ECO:0007669"/>
    <property type="project" value="UniProtKB-UniRule"/>
</dbReference>
<feature type="domain" description="Dihydrodipicolinate reductase N-terminal" evidence="11">
    <location>
        <begin position="3"/>
        <end position="112"/>
    </location>
</feature>
<feature type="binding site" evidence="9">
    <location>
        <begin position="152"/>
        <end position="153"/>
    </location>
    <ligand>
        <name>(S)-2,3,4,5-tetrahydrodipicolinate</name>
        <dbReference type="ChEBI" id="CHEBI:16845"/>
    </ligand>
</feature>
<dbReference type="RefSeq" id="WP_267300329.1">
    <property type="nucleotide sequence ID" value="NZ_JAOQJZ010000001.1"/>
</dbReference>
<organism evidence="13 14">
    <name type="scientific">Hominimerdicola aceti</name>
    <dbReference type="NCBI Taxonomy" id="2981726"/>
    <lineage>
        <taxon>Bacteria</taxon>
        <taxon>Bacillati</taxon>
        <taxon>Bacillota</taxon>
        <taxon>Clostridia</taxon>
        <taxon>Eubacteriales</taxon>
        <taxon>Oscillospiraceae</taxon>
        <taxon>Hominimerdicola</taxon>
    </lineage>
</organism>
<evidence type="ECO:0000259" key="12">
    <source>
        <dbReference type="Pfam" id="PF05173"/>
    </source>
</evidence>
<evidence type="ECO:0000313" key="13">
    <source>
        <dbReference type="EMBL" id="MCU6704720.1"/>
    </source>
</evidence>
<dbReference type="Pfam" id="PF01113">
    <property type="entry name" value="DapB_N"/>
    <property type="match status" value="1"/>
</dbReference>
<feature type="binding site" evidence="9">
    <location>
        <begin position="109"/>
        <end position="112"/>
    </location>
    <ligand>
        <name>NAD(+)</name>
        <dbReference type="ChEBI" id="CHEBI:57540"/>
    </ligand>
</feature>
<feature type="binding site" evidence="9">
    <location>
        <begin position="85"/>
        <end position="87"/>
    </location>
    <ligand>
        <name>NAD(+)</name>
        <dbReference type="ChEBI" id="CHEBI:57540"/>
    </ligand>
</feature>
<dbReference type="InterPro" id="IPR023940">
    <property type="entry name" value="DHDPR_bac"/>
</dbReference>
<feature type="binding site" evidence="9">
    <location>
        <begin position="8"/>
        <end position="13"/>
    </location>
    <ligand>
        <name>NAD(+)</name>
        <dbReference type="ChEBI" id="CHEBI:57540"/>
    </ligand>
</feature>